<dbReference type="PANTHER" id="PTHR42938:SF47">
    <property type="entry name" value="HYDROXYPYRUVATE REDUCTASE"/>
    <property type="match status" value="1"/>
</dbReference>
<feature type="domain" description="D-isomer specific 2-hydroxyacid dehydrogenase NAD-binding" evidence="7">
    <location>
        <begin position="95"/>
        <end position="276"/>
    </location>
</feature>
<comment type="pathway">
    <text evidence="4">Amino-acid biosynthesis.</text>
</comment>
<feature type="domain" description="D-isomer specific 2-hydroxyacid dehydrogenase catalytic" evidence="6">
    <location>
        <begin position="30"/>
        <end position="308"/>
    </location>
</feature>
<dbReference type="SUPFAM" id="SSF52283">
    <property type="entry name" value="Formate/glycerate dehydrogenase catalytic domain-like"/>
    <property type="match status" value="1"/>
</dbReference>
<dbReference type="PANTHER" id="PTHR42938">
    <property type="entry name" value="FORMATE DEHYDROGENASE 1"/>
    <property type="match status" value="1"/>
</dbReference>
<evidence type="ECO:0000259" key="7">
    <source>
        <dbReference type="Pfam" id="PF02826"/>
    </source>
</evidence>
<dbReference type="EMBL" id="VUNC01000002">
    <property type="protein sequence ID" value="MST72242.1"/>
    <property type="molecule type" value="Genomic_DNA"/>
</dbReference>
<evidence type="ECO:0000256" key="4">
    <source>
        <dbReference type="ARBA" id="ARBA00029440"/>
    </source>
</evidence>
<accession>A0A6N7X9N3</accession>
<reference evidence="8 9" key="1">
    <citation type="submission" date="2019-08" db="EMBL/GenBank/DDBJ databases">
        <title>In-depth cultivation of the pig gut microbiome towards novel bacterial diversity and tailored functional studies.</title>
        <authorList>
            <person name="Wylensek D."/>
            <person name="Hitch T.C.A."/>
            <person name="Clavel T."/>
        </authorList>
    </citation>
    <scope>NUCLEOTIDE SEQUENCE [LARGE SCALE GENOMIC DNA]</scope>
    <source>
        <strain evidence="8 9">CA-Schmier-601-WT-1</strain>
    </source>
</reference>
<dbReference type="InterPro" id="IPR029752">
    <property type="entry name" value="D-isomer_DH_CS1"/>
</dbReference>
<dbReference type="SUPFAM" id="SSF51735">
    <property type="entry name" value="NAD(P)-binding Rossmann-fold domains"/>
    <property type="match status" value="1"/>
</dbReference>
<evidence type="ECO:0000313" key="9">
    <source>
        <dbReference type="Proteomes" id="UP000469325"/>
    </source>
</evidence>
<dbReference type="InterPro" id="IPR036291">
    <property type="entry name" value="NAD(P)-bd_dom_sf"/>
</dbReference>
<dbReference type="Proteomes" id="UP000469325">
    <property type="component" value="Unassembled WGS sequence"/>
</dbReference>
<comment type="similarity">
    <text evidence="1 5">Belongs to the D-isomer specific 2-hydroxyacid dehydrogenase family.</text>
</comment>
<dbReference type="CDD" id="cd04901">
    <property type="entry name" value="ACT_3PGDH"/>
    <property type="match status" value="1"/>
</dbReference>
<keyword evidence="3" id="KW-0520">NAD</keyword>
<evidence type="ECO:0000313" key="8">
    <source>
        <dbReference type="EMBL" id="MST72242.1"/>
    </source>
</evidence>
<keyword evidence="2 5" id="KW-0560">Oxidoreductase</keyword>
<dbReference type="GO" id="GO:0051287">
    <property type="term" value="F:NAD binding"/>
    <property type="evidence" value="ECO:0007669"/>
    <property type="project" value="InterPro"/>
</dbReference>
<evidence type="ECO:0000259" key="6">
    <source>
        <dbReference type="Pfam" id="PF00389"/>
    </source>
</evidence>
<dbReference type="Gene3D" id="3.40.50.720">
    <property type="entry name" value="NAD(P)-binding Rossmann-like Domain"/>
    <property type="match status" value="2"/>
</dbReference>
<evidence type="ECO:0000256" key="2">
    <source>
        <dbReference type="ARBA" id="ARBA00023002"/>
    </source>
</evidence>
<sequence>MRYVKVLDNICKTITRDGIAELGEGYEKTDDINKADAVLVRATDIHGLDLGPNVRIIARSGAGYNNIPIEECARRGVVVCNTPGGNSNAVKELVVGMMLANSRGTLGGMEWVRANAGDPDIVKGAERNKKAFVGHEAIGRKVGVVGLGAVGSKVANALIYLGLDVYGYDPFLSVEHAWQLDRAVKRVDSMEELCKGADYLTVHVPSKDDTRHMVNAKELALLNDGAMLLNYARADIVDEADVKAALESGKLGCFVTDFATPGTTTMPHTLITPHMGACTNEAEENCATMAVSQMKEYLERGTIRNSVNYPNCDLGPCKTGGRFAALHANVPNMIGQISTALADSSANIQRMSNEAMGENAYTLVDTDSALDEGTLARLRSIPGIYRIRVIKPARA</sequence>
<dbReference type="Gene3D" id="3.30.70.260">
    <property type="match status" value="1"/>
</dbReference>
<dbReference type="CDD" id="cd12174">
    <property type="entry name" value="PGDH_like_3"/>
    <property type="match status" value="1"/>
</dbReference>
<keyword evidence="9" id="KW-1185">Reference proteome</keyword>
<organism evidence="8 9">
    <name type="scientific">Olsenella porci</name>
    <dbReference type="NCBI Taxonomy" id="2652279"/>
    <lineage>
        <taxon>Bacteria</taxon>
        <taxon>Bacillati</taxon>
        <taxon>Actinomycetota</taxon>
        <taxon>Coriobacteriia</taxon>
        <taxon>Coriobacteriales</taxon>
        <taxon>Atopobiaceae</taxon>
        <taxon>Olsenella</taxon>
    </lineage>
</organism>
<dbReference type="InterPro" id="IPR006139">
    <property type="entry name" value="D-isomer_2_OHA_DH_cat_dom"/>
</dbReference>
<dbReference type="GO" id="GO:0016616">
    <property type="term" value="F:oxidoreductase activity, acting on the CH-OH group of donors, NAD or NADP as acceptor"/>
    <property type="evidence" value="ECO:0007669"/>
    <property type="project" value="InterPro"/>
</dbReference>
<name>A0A6N7X9N3_9ACTN</name>
<dbReference type="RefSeq" id="WP_154434136.1">
    <property type="nucleotide sequence ID" value="NZ_VUNC01000002.1"/>
</dbReference>
<evidence type="ECO:0000256" key="3">
    <source>
        <dbReference type="ARBA" id="ARBA00023027"/>
    </source>
</evidence>
<dbReference type="PROSITE" id="PS00065">
    <property type="entry name" value="D_2_HYDROXYACID_DH_1"/>
    <property type="match status" value="1"/>
</dbReference>
<dbReference type="InterPro" id="IPR045865">
    <property type="entry name" value="ACT-like_dom_sf"/>
</dbReference>
<protein>
    <submittedName>
        <fullName evidence="8">Phosphoglycerate dehydrogenase</fullName>
    </submittedName>
</protein>
<dbReference type="Pfam" id="PF02826">
    <property type="entry name" value="2-Hacid_dh_C"/>
    <property type="match status" value="1"/>
</dbReference>
<dbReference type="InterPro" id="IPR006140">
    <property type="entry name" value="D-isomer_DH_NAD-bd"/>
</dbReference>
<dbReference type="SUPFAM" id="SSF55021">
    <property type="entry name" value="ACT-like"/>
    <property type="match status" value="1"/>
</dbReference>
<evidence type="ECO:0000256" key="1">
    <source>
        <dbReference type="ARBA" id="ARBA00005854"/>
    </source>
</evidence>
<gene>
    <name evidence="8" type="ORF">FYJ68_03855</name>
</gene>
<proteinExistence type="inferred from homology"/>
<dbReference type="AlphaFoldDB" id="A0A6N7X9N3"/>
<evidence type="ECO:0000256" key="5">
    <source>
        <dbReference type="RuleBase" id="RU003719"/>
    </source>
</evidence>
<comment type="caution">
    <text evidence="8">The sequence shown here is derived from an EMBL/GenBank/DDBJ whole genome shotgun (WGS) entry which is preliminary data.</text>
</comment>
<dbReference type="Pfam" id="PF00389">
    <property type="entry name" value="2-Hacid_dh"/>
    <property type="match status" value="1"/>
</dbReference>